<dbReference type="InterPro" id="IPR011701">
    <property type="entry name" value="MFS"/>
</dbReference>
<dbReference type="InterPro" id="IPR036259">
    <property type="entry name" value="MFS_trans_sf"/>
</dbReference>
<evidence type="ECO:0000256" key="3">
    <source>
        <dbReference type="ARBA" id="ARBA00023136"/>
    </source>
</evidence>
<feature type="transmembrane region" description="Helical" evidence="4">
    <location>
        <begin position="288"/>
        <end position="312"/>
    </location>
</feature>
<evidence type="ECO:0000313" key="5">
    <source>
        <dbReference type="EMBL" id="MDQ0466945.1"/>
    </source>
</evidence>
<dbReference type="EMBL" id="JAUSVS010000017">
    <property type="protein sequence ID" value="MDQ0466945.1"/>
    <property type="molecule type" value="Genomic_DNA"/>
</dbReference>
<feature type="transmembrane region" description="Helical" evidence="4">
    <location>
        <begin position="202"/>
        <end position="225"/>
    </location>
</feature>
<keyword evidence="1 4" id="KW-0812">Transmembrane</keyword>
<evidence type="ECO:0000313" key="6">
    <source>
        <dbReference type="Proteomes" id="UP001228905"/>
    </source>
</evidence>
<evidence type="ECO:0000256" key="2">
    <source>
        <dbReference type="ARBA" id="ARBA00022989"/>
    </source>
</evidence>
<evidence type="ECO:0000256" key="4">
    <source>
        <dbReference type="SAM" id="Phobius"/>
    </source>
</evidence>
<feature type="transmembrane region" description="Helical" evidence="4">
    <location>
        <begin position="136"/>
        <end position="157"/>
    </location>
</feature>
<name>A0ABU0IY64_9CAUL</name>
<feature type="transmembrane region" description="Helical" evidence="4">
    <location>
        <begin position="353"/>
        <end position="371"/>
    </location>
</feature>
<dbReference type="Pfam" id="PF07690">
    <property type="entry name" value="MFS_1"/>
    <property type="match status" value="1"/>
</dbReference>
<keyword evidence="2 4" id="KW-1133">Transmembrane helix</keyword>
<feature type="transmembrane region" description="Helical" evidence="4">
    <location>
        <begin position="231"/>
        <end position="252"/>
    </location>
</feature>
<comment type="caution">
    <text evidence="5">The sequence shown here is derived from an EMBL/GenBank/DDBJ whole genome shotgun (WGS) entry which is preliminary data.</text>
</comment>
<feature type="transmembrane region" description="Helical" evidence="4">
    <location>
        <begin position="264"/>
        <end position="282"/>
    </location>
</feature>
<keyword evidence="3 4" id="KW-0472">Membrane</keyword>
<feature type="transmembrane region" description="Helical" evidence="4">
    <location>
        <begin position="41"/>
        <end position="58"/>
    </location>
</feature>
<dbReference type="SUPFAM" id="SSF103473">
    <property type="entry name" value="MFS general substrate transporter"/>
    <property type="match status" value="1"/>
</dbReference>
<accession>A0ABU0IY64</accession>
<keyword evidence="6" id="KW-1185">Reference proteome</keyword>
<reference evidence="5 6" key="1">
    <citation type="submission" date="2023-07" db="EMBL/GenBank/DDBJ databases">
        <title>Genomic Encyclopedia of Type Strains, Phase IV (KMG-IV): sequencing the most valuable type-strain genomes for metagenomic binning, comparative biology and taxonomic classification.</title>
        <authorList>
            <person name="Goeker M."/>
        </authorList>
    </citation>
    <scope>NUCLEOTIDE SEQUENCE [LARGE SCALE GENOMIC DNA]</scope>
    <source>
        <strain evidence="5 6">DSM 18695</strain>
    </source>
</reference>
<organism evidence="5 6">
    <name type="scientific">Caulobacter ginsengisoli</name>
    <dbReference type="NCBI Taxonomy" id="400775"/>
    <lineage>
        <taxon>Bacteria</taxon>
        <taxon>Pseudomonadati</taxon>
        <taxon>Pseudomonadota</taxon>
        <taxon>Alphaproteobacteria</taxon>
        <taxon>Caulobacterales</taxon>
        <taxon>Caulobacteraceae</taxon>
        <taxon>Caulobacter</taxon>
    </lineage>
</organism>
<proteinExistence type="predicted"/>
<dbReference type="Proteomes" id="UP001228905">
    <property type="component" value="Unassembled WGS sequence"/>
</dbReference>
<evidence type="ECO:0000256" key="1">
    <source>
        <dbReference type="ARBA" id="ARBA00022692"/>
    </source>
</evidence>
<feature type="transmembrane region" description="Helical" evidence="4">
    <location>
        <begin position="163"/>
        <end position="181"/>
    </location>
</feature>
<dbReference type="Gene3D" id="1.20.1250.20">
    <property type="entry name" value="MFS general substrate transporter like domains"/>
    <property type="match status" value="1"/>
</dbReference>
<feature type="transmembrane region" description="Helical" evidence="4">
    <location>
        <begin position="95"/>
        <end position="115"/>
    </location>
</feature>
<feature type="transmembrane region" description="Helical" evidence="4">
    <location>
        <begin position="12"/>
        <end position="35"/>
    </location>
</feature>
<sequence>MAFLRSTPVNLLNLHYAIHALALSGSGMFFAAFLLQAGVPAPVVMAALATILLGRFCIRPFVVALARRWGLKPLVIAGTLLTALQYPLLGRVEGVGWGLAALVVVASVGDTLYWTTYHAWFASLGDNEDRGHQIGAREAAATIAGILAPLATGWALATVGPDIAFGVTALALAAAALPLLAAPNVKVIEEAPGAIRAAMPAVLLMAADSWSWAGYGLVWQIALFVSLGRDFAAYGGAVALAALVGAISGLAIGRWIDFGHGGRVLWVSAAALMATVVLRAVGYGDPRLAIFANSVGAVAFALHTPVVMTAIYNRSKLSPCPLRFHVATEAGFDLAGALGCLTAGLLLWAGAPYAAGIAIAALSVTASFLLLRRHYGQA</sequence>
<gene>
    <name evidence="5" type="ORF">QO010_004742</name>
</gene>
<protein>
    <submittedName>
        <fullName evidence="5">MFS family permease</fullName>
    </submittedName>
</protein>
<dbReference type="RefSeq" id="WP_307353200.1">
    <property type="nucleotide sequence ID" value="NZ_JAUSVS010000017.1"/>
</dbReference>